<dbReference type="GO" id="GO:0008168">
    <property type="term" value="F:methyltransferase activity"/>
    <property type="evidence" value="ECO:0007669"/>
    <property type="project" value="UniProtKB-UniRule"/>
</dbReference>
<dbReference type="PANTHER" id="PTHR10108:SF1141">
    <property type="entry name" value="METHYLTRANSFERASE PMT24-RELATED"/>
    <property type="match status" value="1"/>
</dbReference>
<reference evidence="11" key="1">
    <citation type="submission" date="2016-06" db="EMBL/GenBank/DDBJ databases">
        <title>Parallel loss of symbiosis genes in relatives of nitrogen-fixing non-legume Parasponia.</title>
        <authorList>
            <person name="Van Velzen R."/>
            <person name="Holmer R."/>
            <person name="Bu F."/>
            <person name="Rutten L."/>
            <person name="Van Zeijl A."/>
            <person name="Liu W."/>
            <person name="Santuari L."/>
            <person name="Cao Q."/>
            <person name="Sharma T."/>
            <person name="Shen D."/>
            <person name="Roswanjaya Y."/>
            <person name="Wardhani T."/>
            <person name="Kalhor M.S."/>
            <person name="Jansen J."/>
            <person name="Van den Hoogen J."/>
            <person name="Gungor B."/>
            <person name="Hartog M."/>
            <person name="Hontelez J."/>
            <person name="Verver J."/>
            <person name="Yang W.-C."/>
            <person name="Schijlen E."/>
            <person name="Repin R."/>
            <person name="Schilthuizen M."/>
            <person name="Schranz E."/>
            <person name="Heidstra R."/>
            <person name="Miyata K."/>
            <person name="Fedorova E."/>
            <person name="Kohlen W."/>
            <person name="Bisseling T."/>
            <person name="Smit S."/>
            <person name="Geurts R."/>
        </authorList>
    </citation>
    <scope>NUCLEOTIDE SEQUENCE [LARGE SCALE GENOMIC DNA]</scope>
    <source>
        <strain evidence="11">cv. WU1-14</strain>
    </source>
</reference>
<keyword evidence="4 8" id="KW-0808">Transferase</keyword>
<dbReference type="GO" id="GO:0016020">
    <property type="term" value="C:membrane"/>
    <property type="evidence" value="ECO:0007669"/>
    <property type="project" value="UniProtKB-SubCell"/>
</dbReference>
<dbReference type="GO" id="GO:0005802">
    <property type="term" value="C:trans-Golgi network"/>
    <property type="evidence" value="ECO:0007669"/>
    <property type="project" value="TreeGrafter"/>
</dbReference>
<evidence type="ECO:0000256" key="1">
    <source>
        <dbReference type="ARBA" id="ARBA00004606"/>
    </source>
</evidence>
<dbReference type="InterPro" id="IPR004159">
    <property type="entry name" value="Put_SAM_MeTrfase"/>
</dbReference>
<dbReference type="InterPro" id="IPR029063">
    <property type="entry name" value="SAM-dependent_MTases_sf"/>
</dbReference>
<evidence type="ECO:0000313" key="11">
    <source>
        <dbReference type="Proteomes" id="UP000237105"/>
    </source>
</evidence>
<dbReference type="EMBL" id="JXTB01000433">
    <property type="protein sequence ID" value="PON40711.1"/>
    <property type="molecule type" value="Genomic_DNA"/>
</dbReference>
<dbReference type="SUPFAM" id="SSF53335">
    <property type="entry name" value="S-adenosyl-L-methionine-dependent methyltransferases"/>
    <property type="match status" value="1"/>
</dbReference>
<evidence type="ECO:0000256" key="7">
    <source>
        <dbReference type="ARBA" id="ARBA00037847"/>
    </source>
</evidence>
<evidence type="ECO:0000256" key="2">
    <source>
        <dbReference type="ARBA" id="ARBA00008361"/>
    </source>
</evidence>
<sequence length="244" mass="28359">MRWFHLMWLYCVIRNVPLEACMHKVPEEGSKRGSRWPAQWPSRLEKAPYWLNSQVGVYGKAAPEDFAADYRHWKNVVSQSYLEGMGISWSSVRNVMDMRAVYGGFAAALKDLKVWVMNVVPIESADTLPIIYERGLIGIYHDWCESFSTYPRSYDILHADHLFSDLKNRCNLRQVIAEVDRILRPEGKLIVRDNVETINEVESMAKSLKWDIRFIFAKDKEGLLCIQKSFWRPKDTQAILSAIV</sequence>
<keyword evidence="3 8" id="KW-0489">Methyltransferase</keyword>
<dbReference type="Pfam" id="PF03141">
    <property type="entry name" value="Methyltransf_29"/>
    <property type="match status" value="1"/>
</dbReference>
<keyword evidence="9" id="KW-0732">Signal</keyword>
<evidence type="ECO:0000256" key="5">
    <source>
        <dbReference type="ARBA" id="ARBA00022968"/>
    </source>
</evidence>
<dbReference type="GO" id="GO:0032259">
    <property type="term" value="P:methylation"/>
    <property type="evidence" value="ECO:0007669"/>
    <property type="project" value="UniProtKB-KW"/>
</dbReference>
<keyword evidence="5 8" id="KW-0812">Transmembrane</keyword>
<dbReference type="STRING" id="3476.A0A2P5AW41"/>
<protein>
    <recommendedName>
        <fullName evidence="8">Methyltransferase</fullName>
        <ecNumber evidence="8">2.1.1.-</ecNumber>
    </recommendedName>
</protein>
<keyword evidence="5 8" id="KW-0735">Signal-anchor</keyword>
<dbReference type="GO" id="GO:0005768">
    <property type="term" value="C:endosome"/>
    <property type="evidence" value="ECO:0007669"/>
    <property type="project" value="TreeGrafter"/>
</dbReference>
<comment type="caution">
    <text evidence="10">The sequence shown here is derived from an EMBL/GenBank/DDBJ whole genome shotgun (WGS) entry which is preliminary data.</text>
</comment>
<evidence type="ECO:0000313" key="10">
    <source>
        <dbReference type="EMBL" id="PON40711.1"/>
    </source>
</evidence>
<dbReference type="Proteomes" id="UP000237105">
    <property type="component" value="Unassembled WGS sequence"/>
</dbReference>
<dbReference type="PANTHER" id="PTHR10108">
    <property type="entry name" value="SAM-DEPENDENT METHYLTRANSFERASE"/>
    <property type="match status" value="1"/>
</dbReference>
<comment type="subcellular location">
    <subcellularLocation>
        <location evidence="7">Endomembrane system</location>
        <topology evidence="7">Single-pass membrane protein</topology>
    </subcellularLocation>
    <subcellularLocation>
        <location evidence="1 8">Membrane</location>
        <topology evidence="1 8">Single-pass type II membrane protein</topology>
    </subcellularLocation>
</comment>
<feature type="signal peptide" evidence="9">
    <location>
        <begin position="1"/>
        <end position="20"/>
    </location>
</feature>
<name>A0A2P5AW41_PARAD</name>
<gene>
    <name evidence="10" type="ORF">PanWU01x14_295040</name>
</gene>
<evidence type="ECO:0000256" key="3">
    <source>
        <dbReference type="ARBA" id="ARBA00022603"/>
    </source>
</evidence>
<feature type="chain" id="PRO_5015177864" description="Methyltransferase" evidence="9">
    <location>
        <begin position="21"/>
        <end position="244"/>
    </location>
</feature>
<keyword evidence="6 8" id="KW-0325">Glycoprotein</keyword>
<proteinExistence type="inferred from homology"/>
<evidence type="ECO:0000256" key="8">
    <source>
        <dbReference type="RuleBase" id="RU366043"/>
    </source>
</evidence>
<dbReference type="EC" id="2.1.1.-" evidence="8"/>
<dbReference type="Gene3D" id="3.40.50.150">
    <property type="entry name" value="Vaccinia Virus protein VP39"/>
    <property type="match status" value="1"/>
</dbReference>
<dbReference type="AlphaFoldDB" id="A0A2P5AW41"/>
<accession>A0A2P5AW41</accession>
<organism evidence="10 11">
    <name type="scientific">Parasponia andersonii</name>
    <name type="common">Sponia andersonii</name>
    <dbReference type="NCBI Taxonomy" id="3476"/>
    <lineage>
        <taxon>Eukaryota</taxon>
        <taxon>Viridiplantae</taxon>
        <taxon>Streptophyta</taxon>
        <taxon>Embryophyta</taxon>
        <taxon>Tracheophyta</taxon>
        <taxon>Spermatophyta</taxon>
        <taxon>Magnoliopsida</taxon>
        <taxon>eudicotyledons</taxon>
        <taxon>Gunneridae</taxon>
        <taxon>Pentapetalae</taxon>
        <taxon>rosids</taxon>
        <taxon>fabids</taxon>
        <taxon>Rosales</taxon>
        <taxon>Cannabaceae</taxon>
        <taxon>Parasponia</taxon>
    </lineage>
</organism>
<keyword evidence="11" id="KW-1185">Reference proteome</keyword>
<dbReference type="OrthoDB" id="2013972at2759"/>
<evidence type="ECO:0000256" key="6">
    <source>
        <dbReference type="ARBA" id="ARBA00023180"/>
    </source>
</evidence>
<evidence type="ECO:0000256" key="9">
    <source>
        <dbReference type="SAM" id="SignalP"/>
    </source>
</evidence>
<evidence type="ECO:0000256" key="4">
    <source>
        <dbReference type="ARBA" id="ARBA00022679"/>
    </source>
</evidence>
<comment type="similarity">
    <text evidence="2 8">Belongs to the methyltransferase superfamily.</text>
</comment>